<dbReference type="EC" id="1.3.5.1" evidence="5"/>
<comment type="cofactor">
    <cofactor evidence="7">
        <name>[2Fe-2S] cluster</name>
        <dbReference type="ChEBI" id="CHEBI:190135"/>
    </cofactor>
</comment>
<evidence type="ECO:0000256" key="5">
    <source>
        <dbReference type="ARBA" id="ARBA00012792"/>
    </source>
</evidence>
<proteinExistence type="inferred from homology"/>
<dbReference type="GO" id="GO:0051537">
    <property type="term" value="F:2 iron, 2 sulfur cluster binding"/>
    <property type="evidence" value="ECO:0007669"/>
    <property type="project" value="InterPro"/>
</dbReference>
<dbReference type="NCBIfam" id="TIGR00384">
    <property type="entry name" value="dhsB"/>
    <property type="match status" value="1"/>
</dbReference>
<dbReference type="Proteomes" id="UP000256794">
    <property type="component" value="Unassembled WGS sequence"/>
</dbReference>
<accession>A0AAQ0KJN7</accession>
<dbReference type="InterPro" id="IPR025192">
    <property type="entry name" value="Succ_DH/fum_Rdtase_N"/>
</dbReference>
<evidence type="ECO:0000259" key="8">
    <source>
        <dbReference type="PROSITE" id="PS51085"/>
    </source>
</evidence>
<gene>
    <name evidence="9" type="ORF">ATH84_104635</name>
</gene>
<protein>
    <recommendedName>
        <fullName evidence="6">Succinate dehydrogenase iron-sulfur subunit</fullName>
        <ecNumber evidence="5">1.3.5.1</ecNumber>
    </recommendedName>
</protein>
<organism evidence="9 10">
    <name type="scientific">Paracoccus versutus</name>
    <name type="common">Thiobacillus versutus</name>
    <dbReference type="NCBI Taxonomy" id="34007"/>
    <lineage>
        <taxon>Bacteria</taxon>
        <taxon>Pseudomonadati</taxon>
        <taxon>Pseudomonadota</taxon>
        <taxon>Alphaproteobacteria</taxon>
        <taxon>Rhodobacterales</taxon>
        <taxon>Paracoccaceae</taxon>
        <taxon>Paracoccus</taxon>
    </lineage>
</organism>
<evidence type="ECO:0000256" key="6">
    <source>
        <dbReference type="ARBA" id="ARBA00022131"/>
    </source>
</evidence>
<evidence type="ECO:0000256" key="1">
    <source>
        <dbReference type="ARBA" id="ARBA00001927"/>
    </source>
</evidence>
<dbReference type="GO" id="GO:0008177">
    <property type="term" value="F:succinate dehydrogenase (quinone) activity"/>
    <property type="evidence" value="ECO:0007669"/>
    <property type="project" value="UniProtKB-EC"/>
</dbReference>
<dbReference type="EMBL" id="QUMX01000046">
    <property type="protein sequence ID" value="REG31676.1"/>
    <property type="molecule type" value="Genomic_DNA"/>
</dbReference>
<evidence type="ECO:0000256" key="2">
    <source>
        <dbReference type="ARBA" id="ARBA00004894"/>
    </source>
</evidence>
<dbReference type="InterPro" id="IPR012675">
    <property type="entry name" value="Beta-grasp_dom_sf"/>
</dbReference>
<dbReference type="CDD" id="cd00207">
    <property type="entry name" value="fer2"/>
    <property type="match status" value="1"/>
</dbReference>
<keyword evidence="10" id="KW-1185">Reference proteome</keyword>
<comment type="pathway">
    <text evidence="2">Carbohydrate metabolism; tricarboxylic acid cycle; fumarate from succinate (bacterial route): step 1/1.</text>
</comment>
<comment type="caution">
    <text evidence="9">The sequence shown here is derived from an EMBL/GenBank/DDBJ whole genome shotgun (WGS) entry which is preliminary data.</text>
</comment>
<comment type="cofactor">
    <cofactor evidence="1">
        <name>[3Fe-4S] cluster</name>
        <dbReference type="ChEBI" id="CHEBI:21137"/>
    </cofactor>
</comment>
<feature type="domain" description="2Fe-2S ferredoxin-type" evidence="8">
    <location>
        <begin position="40"/>
        <end position="131"/>
    </location>
</feature>
<name>A0AAQ0KJN7_PARVE</name>
<dbReference type="InterPro" id="IPR006058">
    <property type="entry name" value="2Fe2S_fd_BS"/>
</dbReference>
<evidence type="ECO:0000313" key="9">
    <source>
        <dbReference type="EMBL" id="REG31676.1"/>
    </source>
</evidence>
<evidence type="ECO:0000256" key="4">
    <source>
        <dbReference type="ARBA" id="ARBA00011294"/>
    </source>
</evidence>
<comment type="similarity">
    <text evidence="3">Belongs to the succinate dehydrogenase/fumarate reductase iron-sulfur protein family.</text>
</comment>
<evidence type="ECO:0000256" key="3">
    <source>
        <dbReference type="ARBA" id="ARBA00009433"/>
    </source>
</evidence>
<dbReference type="InterPro" id="IPR050573">
    <property type="entry name" value="SDH/FRD_Iron-Sulfur"/>
</dbReference>
<dbReference type="GO" id="GO:0022904">
    <property type="term" value="P:respiratory electron transport chain"/>
    <property type="evidence" value="ECO:0007669"/>
    <property type="project" value="TreeGrafter"/>
</dbReference>
<sequence>MPRLKWPRRFPVPRNLGVAAHSRIAEGKSWPAPEGATRIATLRIYRFDPDGMAGPRLDTFRVDLDDCGPMLLDALIWMKNRIDPTLTFRRSCREGVCGSCAMTIDGTNWTACTRTMADLAQPATIFPLANLPVIKDLVPDQSRARHRRR</sequence>
<dbReference type="PANTHER" id="PTHR11921:SF29">
    <property type="entry name" value="SUCCINATE DEHYDROGENASE [UBIQUINONE] IRON-SULFUR SUBUNIT, MITOCHONDRIAL"/>
    <property type="match status" value="1"/>
</dbReference>
<evidence type="ECO:0000256" key="7">
    <source>
        <dbReference type="ARBA" id="ARBA00034078"/>
    </source>
</evidence>
<dbReference type="PROSITE" id="PS00197">
    <property type="entry name" value="2FE2S_FER_1"/>
    <property type="match status" value="1"/>
</dbReference>
<reference evidence="9 10" key="1">
    <citation type="submission" date="2018-08" db="EMBL/GenBank/DDBJ databases">
        <title>Genomic Encyclopedia of Archaeal and Bacterial Type Strains, Phase II (KMG-II): from individual species to whole genera.</title>
        <authorList>
            <person name="Goeker M."/>
        </authorList>
    </citation>
    <scope>NUCLEOTIDE SEQUENCE [LARGE SCALE GENOMIC DNA]</scope>
    <source>
        <strain evidence="9 10">DSM 582</strain>
    </source>
</reference>
<dbReference type="AlphaFoldDB" id="A0AAQ0KJN7"/>
<dbReference type="InterPro" id="IPR004489">
    <property type="entry name" value="Succ_DH/fum_Rdtase_Fe-S"/>
</dbReference>
<dbReference type="InterPro" id="IPR036010">
    <property type="entry name" value="2Fe-2S_ferredoxin-like_sf"/>
</dbReference>
<dbReference type="Pfam" id="PF13085">
    <property type="entry name" value="Fer2_3"/>
    <property type="match status" value="1"/>
</dbReference>
<dbReference type="PROSITE" id="PS51085">
    <property type="entry name" value="2FE2S_FER_2"/>
    <property type="match status" value="1"/>
</dbReference>
<dbReference type="GO" id="GO:0009055">
    <property type="term" value="F:electron transfer activity"/>
    <property type="evidence" value="ECO:0007669"/>
    <property type="project" value="InterPro"/>
</dbReference>
<dbReference type="SUPFAM" id="SSF54292">
    <property type="entry name" value="2Fe-2S ferredoxin-like"/>
    <property type="match status" value="1"/>
</dbReference>
<dbReference type="PANTHER" id="PTHR11921">
    <property type="entry name" value="SUCCINATE DEHYDROGENASE IRON-SULFUR PROTEIN"/>
    <property type="match status" value="1"/>
</dbReference>
<dbReference type="Gene3D" id="3.10.20.30">
    <property type="match status" value="1"/>
</dbReference>
<dbReference type="InterPro" id="IPR001041">
    <property type="entry name" value="2Fe-2S_ferredoxin-type"/>
</dbReference>
<comment type="subunit">
    <text evidence="4">Part of an enzyme complex containing four subunits: a flavoprotein, an iron-sulfur, cytochrome b-556, and a hydrophobic anchor protein.</text>
</comment>
<dbReference type="GO" id="GO:0006099">
    <property type="term" value="P:tricarboxylic acid cycle"/>
    <property type="evidence" value="ECO:0007669"/>
    <property type="project" value="InterPro"/>
</dbReference>
<evidence type="ECO:0000313" key="10">
    <source>
        <dbReference type="Proteomes" id="UP000256794"/>
    </source>
</evidence>